<accession>A0ACC2XBV6</accession>
<organism evidence="1 2">
    <name type="scientific">Naganishia onofrii</name>
    <dbReference type="NCBI Taxonomy" id="1851511"/>
    <lineage>
        <taxon>Eukaryota</taxon>
        <taxon>Fungi</taxon>
        <taxon>Dikarya</taxon>
        <taxon>Basidiomycota</taxon>
        <taxon>Agaricomycotina</taxon>
        <taxon>Tremellomycetes</taxon>
        <taxon>Filobasidiales</taxon>
        <taxon>Filobasidiaceae</taxon>
        <taxon>Naganishia</taxon>
    </lineage>
</organism>
<keyword evidence="2" id="KW-1185">Reference proteome</keyword>
<dbReference type="EMBL" id="JASBWV010000020">
    <property type="protein sequence ID" value="KAJ9120566.1"/>
    <property type="molecule type" value="Genomic_DNA"/>
</dbReference>
<gene>
    <name evidence="1" type="ORF">QFC24_005251</name>
</gene>
<evidence type="ECO:0000313" key="2">
    <source>
        <dbReference type="Proteomes" id="UP001234202"/>
    </source>
</evidence>
<comment type="caution">
    <text evidence="1">The sequence shown here is derived from an EMBL/GenBank/DDBJ whole genome shotgun (WGS) entry which is preliminary data.</text>
</comment>
<evidence type="ECO:0000313" key="1">
    <source>
        <dbReference type="EMBL" id="KAJ9120566.1"/>
    </source>
</evidence>
<protein>
    <submittedName>
        <fullName evidence="1">Uncharacterized protein</fullName>
    </submittedName>
</protein>
<dbReference type="Proteomes" id="UP001234202">
    <property type="component" value="Unassembled WGS sequence"/>
</dbReference>
<proteinExistence type="predicted"/>
<reference evidence="1" key="1">
    <citation type="submission" date="2023-04" db="EMBL/GenBank/DDBJ databases">
        <title>Draft Genome sequencing of Naganishia species isolated from polar environments using Oxford Nanopore Technology.</title>
        <authorList>
            <person name="Leo P."/>
            <person name="Venkateswaran K."/>
        </authorList>
    </citation>
    <scope>NUCLEOTIDE SEQUENCE</scope>
    <source>
        <strain evidence="1">DBVPG 5303</strain>
    </source>
</reference>
<sequence>MSSAITKLSCQDGYIPWTRSVEDAILTAGAMAALDRLAPVAPVRPVSVKDAPVTPSELQLYQEEFRYYNSWMEKDEKARGIIQKSISAGLRMKLKNSKCLTAKAQWDRLAKLHQVDNDDYRADIRTELESITLGENDDVEKFVERFETLLCKAETVSLTLTESEKCSYFLRALPAKYRSLKSEWRIFTIADAD</sequence>
<name>A0ACC2XBV6_9TREE</name>